<dbReference type="PIRSF" id="PIRSF016789">
    <property type="entry name" value="DUF454"/>
    <property type="match status" value="1"/>
</dbReference>
<dbReference type="RefSeq" id="WP_027889075.1">
    <property type="nucleotide sequence ID" value="NZ_CASFMS010000016.1"/>
</dbReference>
<protein>
    <submittedName>
        <fullName evidence="2">Inner membrane protein ybaN</fullName>
    </submittedName>
</protein>
<accession>A0A239U4M6</accession>
<sequence length="129" mass="15025">MHERKSIFTRYFFISIGCLSFILGTVGIILPILPTVPFYMLTVFCFAKGSEKLERWFKGTDLYKNHLEIFEQKRQMRVDTKLKIISTVTILMAGAIYLMPKGLIVGYIVIGLIWFIHVFYFIFSVKNAK</sequence>
<name>A0A239U4M6_9FIRM</name>
<dbReference type="EMBL" id="LT906446">
    <property type="protein sequence ID" value="SNV04054.1"/>
    <property type="molecule type" value="Genomic_DNA"/>
</dbReference>
<organism evidence="2 3">
    <name type="scientific">Megamonas hypermegale</name>
    <dbReference type="NCBI Taxonomy" id="158847"/>
    <lineage>
        <taxon>Bacteria</taxon>
        <taxon>Bacillati</taxon>
        <taxon>Bacillota</taxon>
        <taxon>Negativicutes</taxon>
        <taxon>Selenomonadales</taxon>
        <taxon>Selenomonadaceae</taxon>
        <taxon>Megamonas</taxon>
    </lineage>
</organism>
<gene>
    <name evidence="2" type="primary">ybaN</name>
    <name evidence="2" type="ORF">SAMEA4364220_01920</name>
</gene>
<evidence type="ECO:0000313" key="3">
    <source>
        <dbReference type="Proteomes" id="UP000215383"/>
    </source>
</evidence>
<reference evidence="2 3" key="1">
    <citation type="submission" date="2017-06" db="EMBL/GenBank/DDBJ databases">
        <authorList>
            <consortium name="Pathogen Informatics"/>
        </authorList>
    </citation>
    <scope>NUCLEOTIDE SEQUENCE [LARGE SCALE GENOMIC DNA]</scope>
    <source>
        <strain evidence="2 3">NCTC10570</strain>
    </source>
</reference>
<proteinExistence type="predicted"/>
<dbReference type="InterPro" id="IPR007401">
    <property type="entry name" value="DUF454"/>
</dbReference>
<keyword evidence="1" id="KW-0472">Membrane</keyword>
<keyword evidence="3" id="KW-1185">Reference proteome</keyword>
<dbReference type="PANTHER" id="PTHR35813">
    <property type="entry name" value="INNER MEMBRANE PROTEIN YBAN"/>
    <property type="match status" value="1"/>
</dbReference>
<dbReference type="Proteomes" id="UP000215383">
    <property type="component" value="Chromosome 1"/>
</dbReference>
<keyword evidence="1" id="KW-1133">Transmembrane helix</keyword>
<feature type="transmembrane region" description="Helical" evidence="1">
    <location>
        <begin position="82"/>
        <end position="98"/>
    </location>
</feature>
<evidence type="ECO:0000313" key="2">
    <source>
        <dbReference type="EMBL" id="SNV04054.1"/>
    </source>
</evidence>
<dbReference type="GeneID" id="78507907"/>
<feature type="transmembrane region" description="Helical" evidence="1">
    <location>
        <begin position="12"/>
        <end position="33"/>
    </location>
</feature>
<keyword evidence="1" id="KW-0812">Transmembrane</keyword>
<evidence type="ECO:0000256" key="1">
    <source>
        <dbReference type="SAM" id="Phobius"/>
    </source>
</evidence>
<dbReference type="PANTHER" id="PTHR35813:SF1">
    <property type="entry name" value="INNER MEMBRANE PROTEIN YBAN"/>
    <property type="match status" value="1"/>
</dbReference>
<dbReference type="Pfam" id="PF04304">
    <property type="entry name" value="DUF454"/>
    <property type="match status" value="1"/>
</dbReference>
<dbReference type="eggNOG" id="COG2832">
    <property type="taxonomic scope" value="Bacteria"/>
</dbReference>
<dbReference type="GO" id="GO:0005886">
    <property type="term" value="C:plasma membrane"/>
    <property type="evidence" value="ECO:0007669"/>
    <property type="project" value="TreeGrafter"/>
</dbReference>
<feature type="transmembrane region" description="Helical" evidence="1">
    <location>
        <begin position="104"/>
        <end position="123"/>
    </location>
</feature>
<dbReference type="AlphaFoldDB" id="A0A239U4M6"/>